<proteinExistence type="inferred from homology"/>
<comment type="similarity">
    <text evidence="4">Belongs to the ZNF277 family.</text>
</comment>
<dbReference type="PANTHER" id="PTHR13267">
    <property type="entry name" value="ZINC FINGER PROTEIN 277"/>
    <property type="match status" value="1"/>
</dbReference>
<organism evidence="7">
    <name type="scientific">Anoplophora glabripennis</name>
    <name type="common">Asian longhorn beetle</name>
    <name type="synonym">Anoplophora nobilis</name>
    <dbReference type="NCBI Taxonomy" id="217634"/>
    <lineage>
        <taxon>Eukaryota</taxon>
        <taxon>Metazoa</taxon>
        <taxon>Ecdysozoa</taxon>
        <taxon>Arthropoda</taxon>
        <taxon>Hexapoda</taxon>
        <taxon>Insecta</taxon>
        <taxon>Pterygota</taxon>
        <taxon>Neoptera</taxon>
        <taxon>Endopterygota</taxon>
        <taxon>Coleoptera</taxon>
        <taxon>Polyphaga</taxon>
        <taxon>Cucujiformia</taxon>
        <taxon>Chrysomeloidea</taxon>
        <taxon>Cerambycidae</taxon>
        <taxon>Lamiinae</taxon>
        <taxon>Lamiini</taxon>
        <taxon>Anoplophora</taxon>
    </lineage>
</organism>
<reference evidence="7" key="1">
    <citation type="submission" date="2013-07" db="EMBL/GenBank/DDBJ databases">
        <title>Midgut Transcriptome Profiling of Anoplphora glabripennis, a Lignocellulose Degrading, Wood-Boring Cerambycid.</title>
        <authorList>
            <person name="Scully E.D."/>
            <person name="Hoover K."/>
            <person name="Carlson J.E."/>
            <person name="Tien M."/>
            <person name="Geib S.M."/>
        </authorList>
    </citation>
    <scope>NUCLEOTIDE SEQUENCE</scope>
</reference>
<dbReference type="GO" id="GO:0008270">
    <property type="term" value="F:zinc ion binding"/>
    <property type="evidence" value="ECO:0007669"/>
    <property type="project" value="UniProtKB-KW"/>
</dbReference>
<name>V5H2E9_ANOGL</name>
<keyword evidence="1" id="KW-0479">Metal-binding</keyword>
<evidence type="ECO:0000256" key="4">
    <source>
        <dbReference type="ARBA" id="ARBA00034119"/>
    </source>
</evidence>
<dbReference type="InterPro" id="IPR036236">
    <property type="entry name" value="Znf_C2H2_sf"/>
</dbReference>
<sequence>MANISLKDHASEMFGPLTFQYSHTLESAKTRCLLCEEVFDLGLSVRSFLKHIFEAHNIVIDDVQNIEKLPEYISYWRDRFRTTPLEAIIPSLNMDCTGYKYFLLSALLKEDKKLRHKLKLEHVLNVQEFERNDKHFIKPCLFCRLEFEGTRHGYLEHISMVHNILLGNPQNLVYIEELVEKLDKQMKDLKCIYCEKTFPDRTILKEHMRKKLHKRINPSTTDYDKYYIVNYLEPDKTWRDIEKEDDRYAVPAGVEPNADEEYSDWCEQDDFITCLFCQVKDRNIYVLCIHMDGDHDFDFLEQTENLDFYQKIKLVNYIRKQVHNNKCVFCDLPCGDSKSLQKHFLEEKHCRVPDLKVFDQPEFFFPTYENDAFLYYVEDLETF</sequence>
<feature type="domain" description="C2H2-type" evidence="6">
    <location>
        <begin position="189"/>
        <end position="218"/>
    </location>
</feature>
<accession>V5H2E9</accession>
<dbReference type="SMART" id="SM00355">
    <property type="entry name" value="ZnF_C2H2"/>
    <property type="match status" value="5"/>
</dbReference>
<evidence type="ECO:0000256" key="1">
    <source>
        <dbReference type="ARBA" id="ARBA00022723"/>
    </source>
</evidence>
<evidence type="ECO:0000256" key="5">
    <source>
        <dbReference type="PROSITE-ProRule" id="PRU00042"/>
    </source>
</evidence>
<dbReference type="PROSITE" id="PS00028">
    <property type="entry name" value="ZINC_FINGER_C2H2_1"/>
    <property type="match status" value="1"/>
</dbReference>
<dbReference type="Pfam" id="PF12756">
    <property type="entry name" value="zf-C2H2_2"/>
    <property type="match status" value="2"/>
</dbReference>
<keyword evidence="2 5" id="KW-0863">Zinc-finger</keyword>
<dbReference type="OrthoDB" id="278606at2759"/>
<dbReference type="GeneID" id="108904080"/>
<keyword evidence="3" id="KW-0862">Zinc</keyword>
<protein>
    <submittedName>
        <fullName evidence="7">Zinc finger protein</fullName>
    </submittedName>
</protein>
<dbReference type="InterPro" id="IPR041661">
    <property type="entry name" value="ZN622/Rei1/Reh1_Znf-C2H2"/>
</dbReference>
<evidence type="ECO:0000259" key="6">
    <source>
        <dbReference type="PROSITE" id="PS50157"/>
    </source>
</evidence>
<evidence type="ECO:0000256" key="3">
    <source>
        <dbReference type="ARBA" id="ARBA00022833"/>
    </source>
</evidence>
<dbReference type="EMBL" id="GALX01001463">
    <property type="protein sequence ID" value="JAB67003.1"/>
    <property type="molecule type" value="Transcribed_RNA"/>
</dbReference>
<dbReference type="KEGG" id="agb:108904080"/>
<dbReference type="AlphaFoldDB" id="V5H2E9"/>
<dbReference type="InterPro" id="IPR040048">
    <property type="entry name" value="ZNF277"/>
</dbReference>
<dbReference type="PROSITE" id="PS50157">
    <property type="entry name" value="ZINC_FINGER_C2H2_2"/>
    <property type="match status" value="1"/>
</dbReference>
<dbReference type="PANTHER" id="PTHR13267:SF3">
    <property type="entry name" value="ZINC FINGER PROTEIN 277"/>
    <property type="match status" value="1"/>
</dbReference>
<dbReference type="InterPro" id="IPR013087">
    <property type="entry name" value="Znf_C2H2_type"/>
</dbReference>
<evidence type="ECO:0000313" key="7">
    <source>
        <dbReference type="EMBL" id="JAB67003.1"/>
    </source>
</evidence>
<dbReference type="SUPFAM" id="SSF57667">
    <property type="entry name" value="beta-beta-alpha zinc fingers"/>
    <property type="match status" value="2"/>
</dbReference>
<evidence type="ECO:0000256" key="2">
    <source>
        <dbReference type="ARBA" id="ARBA00022771"/>
    </source>
</evidence>
<gene>
    <name evidence="7" type="primary">ZN277</name>
</gene>